<reference evidence="2 3" key="1">
    <citation type="submission" date="2020-08" db="EMBL/GenBank/DDBJ databases">
        <title>Sequencing the genomes of 1000 actinobacteria strains.</title>
        <authorList>
            <person name="Klenk H.-P."/>
        </authorList>
    </citation>
    <scope>NUCLEOTIDE SEQUENCE [LARGE SCALE GENOMIC DNA]</scope>
    <source>
        <strain evidence="2 3">DSM 43851</strain>
    </source>
</reference>
<dbReference type="Proteomes" id="UP000585638">
    <property type="component" value="Unassembled WGS sequence"/>
</dbReference>
<keyword evidence="3" id="KW-1185">Reference proteome</keyword>
<feature type="region of interest" description="Disordered" evidence="1">
    <location>
        <begin position="88"/>
        <end position="121"/>
    </location>
</feature>
<feature type="region of interest" description="Disordered" evidence="1">
    <location>
        <begin position="137"/>
        <end position="187"/>
    </location>
</feature>
<gene>
    <name evidence="2" type="ORF">BJ998_001603</name>
</gene>
<organism evidence="2 3">
    <name type="scientific">Kutzneria kofuensis</name>
    <dbReference type="NCBI Taxonomy" id="103725"/>
    <lineage>
        <taxon>Bacteria</taxon>
        <taxon>Bacillati</taxon>
        <taxon>Actinomycetota</taxon>
        <taxon>Actinomycetes</taxon>
        <taxon>Pseudonocardiales</taxon>
        <taxon>Pseudonocardiaceae</taxon>
        <taxon>Kutzneria</taxon>
    </lineage>
</organism>
<feature type="compositionally biased region" description="Polar residues" evidence="1">
    <location>
        <begin position="137"/>
        <end position="183"/>
    </location>
</feature>
<protein>
    <submittedName>
        <fullName evidence="2">Uncharacterized protein</fullName>
    </submittedName>
</protein>
<accession>A0A7W9NEJ7</accession>
<evidence type="ECO:0000313" key="3">
    <source>
        <dbReference type="Proteomes" id="UP000585638"/>
    </source>
</evidence>
<evidence type="ECO:0000256" key="1">
    <source>
        <dbReference type="SAM" id="MobiDB-lite"/>
    </source>
</evidence>
<dbReference type="EMBL" id="JACHIR010000001">
    <property type="protein sequence ID" value="MBB5890407.1"/>
    <property type="molecule type" value="Genomic_DNA"/>
</dbReference>
<evidence type="ECO:0000313" key="2">
    <source>
        <dbReference type="EMBL" id="MBB5890407.1"/>
    </source>
</evidence>
<feature type="region of interest" description="Disordered" evidence="1">
    <location>
        <begin position="1"/>
        <end position="22"/>
    </location>
</feature>
<proteinExistence type="predicted"/>
<dbReference type="RefSeq" id="WP_184859843.1">
    <property type="nucleotide sequence ID" value="NZ_BAAAWY010000051.1"/>
</dbReference>
<dbReference type="AlphaFoldDB" id="A0A7W9NEJ7"/>
<name>A0A7W9NEJ7_9PSEU</name>
<sequence>MAFRGTLEPDRHGDDPAVDGGVGQGLRDELVLDAGIGLGGTCDKGRLGGDLRSDGRLRFTRVRCTATGAVISLAPRVVRTTTACTCRKPAGGSGESLDRASTRSPRGITGPVGSQPANFSGEGSNGSGIIFATITSGPKSVCSSSCQPKTRAVTKSRTPPDSSTNVPGAKSSSSWGNRTTSPSYEELRHCRSTTLNSRSSRVGAPSTALSINCLWDTVCSQMRTVRSVRNRTFPGARSSWSNECS</sequence>
<comment type="caution">
    <text evidence="2">The sequence shown here is derived from an EMBL/GenBank/DDBJ whole genome shotgun (WGS) entry which is preliminary data.</text>
</comment>